<protein>
    <submittedName>
        <fullName evidence="1">Uncharacterized protein</fullName>
    </submittedName>
</protein>
<dbReference type="Proteomes" id="UP000002640">
    <property type="component" value="Unassembled WGS sequence"/>
</dbReference>
<evidence type="ECO:0000313" key="1">
    <source>
        <dbReference type="EMBL" id="EGZ18383.1"/>
    </source>
</evidence>
<name>G4ZDP4_PHYSP</name>
<organism evidence="1 2">
    <name type="scientific">Phytophthora sojae (strain P6497)</name>
    <name type="common">Soybean stem and root rot agent</name>
    <name type="synonym">Phytophthora megasperma f. sp. glycines</name>
    <dbReference type="NCBI Taxonomy" id="1094619"/>
    <lineage>
        <taxon>Eukaryota</taxon>
        <taxon>Sar</taxon>
        <taxon>Stramenopiles</taxon>
        <taxon>Oomycota</taxon>
        <taxon>Peronosporomycetes</taxon>
        <taxon>Peronosporales</taxon>
        <taxon>Peronosporaceae</taxon>
        <taxon>Phytophthora</taxon>
    </lineage>
</organism>
<dbReference type="KEGG" id="psoj:PHYSODRAFT_261286"/>
<proteinExistence type="predicted"/>
<dbReference type="GeneID" id="20639264"/>
<dbReference type="RefSeq" id="XP_009527441.1">
    <property type="nucleotide sequence ID" value="XM_009529146.1"/>
</dbReference>
<dbReference type="AlphaFoldDB" id="G4ZDP4"/>
<accession>G4ZDP4</accession>
<sequence>MCRTVATLFTPPTDLLAVLPPSELCFSFPASKAAAIEAPTKQEAVQRTSLKFVLSAEGIRFTDLAFVEEVTKRVAELKRSAAAAESKSNNTLLAQRTLKFRRIE</sequence>
<dbReference type="InParanoid" id="G4ZDP4"/>
<gene>
    <name evidence="1" type="ORF">PHYSODRAFT_261286</name>
</gene>
<evidence type="ECO:0000313" key="2">
    <source>
        <dbReference type="Proteomes" id="UP000002640"/>
    </source>
</evidence>
<reference evidence="1 2" key="1">
    <citation type="journal article" date="2006" name="Science">
        <title>Phytophthora genome sequences uncover evolutionary origins and mechanisms of pathogenesis.</title>
        <authorList>
            <person name="Tyler B.M."/>
            <person name="Tripathy S."/>
            <person name="Zhang X."/>
            <person name="Dehal P."/>
            <person name="Jiang R.H."/>
            <person name="Aerts A."/>
            <person name="Arredondo F.D."/>
            <person name="Baxter L."/>
            <person name="Bensasson D."/>
            <person name="Beynon J.L."/>
            <person name="Chapman J."/>
            <person name="Damasceno C.M."/>
            <person name="Dorrance A.E."/>
            <person name="Dou D."/>
            <person name="Dickerman A.W."/>
            <person name="Dubchak I.L."/>
            <person name="Garbelotto M."/>
            <person name="Gijzen M."/>
            <person name="Gordon S.G."/>
            <person name="Govers F."/>
            <person name="Grunwald N.J."/>
            <person name="Huang W."/>
            <person name="Ivors K.L."/>
            <person name="Jones R.W."/>
            <person name="Kamoun S."/>
            <person name="Krampis K."/>
            <person name="Lamour K.H."/>
            <person name="Lee M.K."/>
            <person name="McDonald W.H."/>
            <person name="Medina M."/>
            <person name="Meijer H.J."/>
            <person name="Nordberg E.K."/>
            <person name="Maclean D.J."/>
            <person name="Ospina-Giraldo M.D."/>
            <person name="Morris P.F."/>
            <person name="Phuntumart V."/>
            <person name="Putnam N.H."/>
            <person name="Rash S."/>
            <person name="Rose J.K."/>
            <person name="Sakihama Y."/>
            <person name="Salamov A.A."/>
            <person name="Savidor A."/>
            <person name="Scheuring C.F."/>
            <person name="Smith B.M."/>
            <person name="Sobral B.W."/>
            <person name="Terry A."/>
            <person name="Torto-Alalibo T.A."/>
            <person name="Win J."/>
            <person name="Xu Z."/>
            <person name="Zhang H."/>
            <person name="Grigoriev I.V."/>
            <person name="Rokhsar D.S."/>
            <person name="Boore J.L."/>
        </authorList>
    </citation>
    <scope>NUCLEOTIDE SEQUENCE [LARGE SCALE GENOMIC DNA]</scope>
    <source>
        <strain evidence="1 2">P6497</strain>
    </source>
</reference>
<dbReference type="EMBL" id="JH159154">
    <property type="protein sequence ID" value="EGZ18383.1"/>
    <property type="molecule type" value="Genomic_DNA"/>
</dbReference>
<keyword evidence="2" id="KW-1185">Reference proteome</keyword>